<feature type="transmembrane region" description="Helical" evidence="14">
    <location>
        <begin position="162"/>
        <end position="185"/>
    </location>
</feature>
<comment type="subcellular location">
    <subcellularLocation>
        <location evidence="1 14">Cell membrane</location>
        <topology evidence="1 14">Multi-pass membrane protein</topology>
    </subcellularLocation>
</comment>
<evidence type="ECO:0000256" key="5">
    <source>
        <dbReference type="ARBA" id="ARBA00022692"/>
    </source>
</evidence>
<dbReference type="NCBIfam" id="TIGR00813">
    <property type="entry name" value="sss"/>
    <property type="match status" value="1"/>
</dbReference>
<evidence type="ECO:0000256" key="13">
    <source>
        <dbReference type="RuleBase" id="RU362091"/>
    </source>
</evidence>
<feature type="transmembrane region" description="Helical" evidence="14">
    <location>
        <begin position="229"/>
        <end position="250"/>
    </location>
</feature>
<feature type="transmembrane region" description="Helical" evidence="14">
    <location>
        <begin position="76"/>
        <end position="93"/>
    </location>
</feature>
<evidence type="ECO:0000256" key="10">
    <source>
        <dbReference type="ARBA" id="ARBA00023136"/>
    </source>
</evidence>
<evidence type="ECO:0000256" key="2">
    <source>
        <dbReference type="ARBA" id="ARBA00006434"/>
    </source>
</evidence>
<evidence type="ECO:0000256" key="1">
    <source>
        <dbReference type="ARBA" id="ARBA00004651"/>
    </source>
</evidence>
<dbReference type="Gene3D" id="1.20.1730.10">
    <property type="entry name" value="Sodium/glucose cotransporter"/>
    <property type="match status" value="1"/>
</dbReference>
<keyword evidence="7 14" id="KW-1133">Transmembrane helix</keyword>
<dbReference type="PANTHER" id="PTHR48086:SF3">
    <property type="entry name" value="SODIUM_PROLINE SYMPORTER"/>
    <property type="match status" value="1"/>
</dbReference>
<dbReference type="PROSITE" id="PS50283">
    <property type="entry name" value="NA_SOLUT_SYMP_3"/>
    <property type="match status" value="1"/>
</dbReference>
<dbReference type="EMBL" id="CP032514">
    <property type="protein sequence ID" value="AYD89782.1"/>
    <property type="molecule type" value="Genomic_DNA"/>
</dbReference>
<feature type="transmembrane region" description="Helical" evidence="14">
    <location>
        <begin position="46"/>
        <end position="70"/>
    </location>
</feature>
<evidence type="ECO:0000256" key="6">
    <source>
        <dbReference type="ARBA" id="ARBA00022847"/>
    </source>
</evidence>
<keyword evidence="10 14" id="KW-0472">Membrane</keyword>
<evidence type="ECO:0000256" key="14">
    <source>
        <dbReference type="RuleBase" id="RU366012"/>
    </source>
</evidence>
<organism evidence="15 16">
    <name type="scientific">Actinomyces lilanjuaniae</name>
    <dbReference type="NCBI Taxonomy" id="2321394"/>
    <lineage>
        <taxon>Bacteria</taxon>
        <taxon>Bacillati</taxon>
        <taxon>Actinomycetota</taxon>
        <taxon>Actinomycetes</taxon>
        <taxon>Actinomycetales</taxon>
        <taxon>Actinomycetaceae</taxon>
        <taxon>Actinomyces</taxon>
    </lineage>
</organism>
<feature type="transmembrane region" description="Helical" evidence="14">
    <location>
        <begin position="192"/>
        <end position="209"/>
    </location>
</feature>
<feature type="transmembrane region" description="Helical" evidence="14">
    <location>
        <begin position="365"/>
        <end position="388"/>
    </location>
</feature>
<feature type="transmembrane region" description="Helical" evidence="14">
    <location>
        <begin position="271"/>
        <end position="297"/>
    </location>
</feature>
<comment type="catalytic activity">
    <reaction evidence="12">
        <text>L-proline(in) + Na(+)(in) = L-proline(out) + Na(+)(out)</text>
        <dbReference type="Rhea" id="RHEA:28967"/>
        <dbReference type="ChEBI" id="CHEBI:29101"/>
        <dbReference type="ChEBI" id="CHEBI:60039"/>
    </reaction>
</comment>
<dbReference type="RefSeq" id="WP_120204448.1">
    <property type="nucleotide sequence ID" value="NZ_CP032514.1"/>
</dbReference>
<evidence type="ECO:0000256" key="8">
    <source>
        <dbReference type="ARBA" id="ARBA00023053"/>
    </source>
</evidence>
<evidence type="ECO:0000256" key="3">
    <source>
        <dbReference type="ARBA" id="ARBA00022448"/>
    </source>
</evidence>
<keyword evidence="5 14" id="KW-0812">Transmembrane</keyword>
<feature type="transmembrane region" description="Helical" evidence="14">
    <location>
        <begin position="6"/>
        <end position="26"/>
    </location>
</feature>
<dbReference type="InterPro" id="IPR050277">
    <property type="entry name" value="Sodium:Solute_Symporter"/>
</dbReference>
<gene>
    <name evidence="15" type="primary">putP</name>
    <name evidence="15" type="ORF">D5R93_06550</name>
</gene>
<dbReference type="InterPro" id="IPR011851">
    <property type="entry name" value="Na/Pro_symporter"/>
</dbReference>
<dbReference type="NCBIfam" id="TIGR02121">
    <property type="entry name" value="Na_Pro_sym"/>
    <property type="match status" value="1"/>
</dbReference>
<protein>
    <recommendedName>
        <fullName evidence="14">Sodium/proline symporter</fullName>
    </recommendedName>
    <alternativeName>
        <fullName evidence="14">Proline permease</fullName>
    </alternativeName>
</protein>
<keyword evidence="3 14" id="KW-0813">Transport</keyword>
<evidence type="ECO:0000256" key="4">
    <source>
        <dbReference type="ARBA" id="ARBA00022475"/>
    </source>
</evidence>
<evidence type="ECO:0000313" key="16">
    <source>
        <dbReference type="Proteomes" id="UP000273001"/>
    </source>
</evidence>
<keyword evidence="9 14" id="KW-0406">Ion transport</keyword>
<evidence type="ECO:0000256" key="7">
    <source>
        <dbReference type="ARBA" id="ARBA00022989"/>
    </source>
</evidence>
<proteinExistence type="inferred from homology"/>
<keyword evidence="14" id="KW-0029">Amino-acid transport</keyword>
<dbReference type="PROSITE" id="PS00456">
    <property type="entry name" value="NA_SOLUT_SYMP_1"/>
    <property type="match status" value="1"/>
</dbReference>
<dbReference type="CDD" id="cd11475">
    <property type="entry name" value="SLC5sbd_PutP"/>
    <property type="match status" value="1"/>
</dbReference>
<feature type="transmembrane region" description="Helical" evidence="14">
    <location>
        <begin position="317"/>
        <end position="345"/>
    </location>
</feature>
<keyword evidence="8 14" id="KW-0915">Sodium</keyword>
<feature type="transmembrane region" description="Helical" evidence="14">
    <location>
        <begin position="425"/>
        <end position="444"/>
    </location>
</feature>
<dbReference type="InterPro" id="IPR001734">
    <property type="entry name" value="Na/solute_symporter"/>
</dbReference>
<feature type="transmembrane region" description="Helical" evidence="14">
    <location>
        <begin position="394"/>
        <end position="418"/>
    </location>
</feature>
<sequence length="494" mass="52014">MTTTTYEAIAMIIYFVGMIMIGLWAYTRTTDIDDYMLAGRGLNPFVAALSAGASDMSGWLLMGLPGALYLSGLVEAWIAVGLTVGALANWLLVAPRLRTYTEVAGNAITVPSFLDNRLHDSRHLLRWASGLIILVFFTFYVSSGMVAGGTFFESSFGMDYRLGMTLVAAITVMYTLVGGFLAVSWTDLVQGLMMVSALIAVPVVGVVHVGGPSAVLDAVREADPSYWTLVGPSVSVLGVVSALAWGLGYFGQPHIIVRFMAIRSAREALRGGVIGISWMLFAVLGAIGTAVVGVAVYQHDTQQLANPEAVFITLGQLLFHPLVAGFMLAAILAAIMSTISSQLLVTSSALIEDLYRTVRTSQPSASHLVIASRVSVLGVAVVAALMAWTPSDTILSLVAFAWAGFGASFGPTVLLCLYWKRLTSWGALVGMVTGAVLVGVWGNLAGGPGGIFDLYEILPGFVGNLVVAWAVSQAGTPEPSVEAEFDKAVAAARG</sequence>
<comment type="function">
    <text evidence="14">Catalyzes the sodium-dependent uptake of extracellular L-proline.</text>
</comment>
<dbReference type="Pfam" id="PF00474">
    <property type="entry name" value="SSF"/>
    <property type="match status" value="1"/>
</dbReference>
<evidence type="ECO:0000256" key="11">
    <source>
        <dbReference type="ARBA" id="ARBA00023201"/>
    </source>
</evidence>
<evidence type="ECO:0000256" key="9">
    <source>
        <dbReference type="ARBA" id="ARBA00023065"/>
    </source>
</evidence>
<comment type="similarity">
    <text evidence="2 13">Belongs to the sodium:solute symporter (SSF) (TC 2.A.21) family.</text>
</comment>
<dbReference type="PANTHER" id="PTHR48086">
    <property type="entry name" value="SODIUM/PROLINE SYMPORTER-RELATED"/>
    <property type="match status" value="1"/>
</dbReference>
<feature type="transmembrane region" description="Helical" evidence="14">
    <location>
        <begin position="124"/>
        <end position="142"/>
    </location>
</feature>
<dbReference type="InterPro" id="IPR018212">
    <property type="entry name" value="Na/solute_symporter_CS"/>
</dbReference>
<keyword evidence="6 14" id="KW-0769">Symport</keyword>
<accession>A0ABN5PS64</accession>
<evidence type="ECO:0000313" key="15">
    <source>
        <dbReference type="EMBL" id="AYD89782.1"/>
    </source>
</evidence>
<name>A0ABN5PS64_9ACTO</name>
<evidence type="ECO:0000256" key="12">
    <source>
        <dbReference type="ARBA" id="ARBA00033708"/>
    </source>
</evidence>
<dbReference type="InterPro" id="IPR038377">
    <property type="entry name" value="Na/Glc_symporter_sf"/>
</dbReference>
<keyword evidence="11 14" id="KW-0739">Sodium transport</keyword>
<keyword evidence="4 14" id="KW-1003">Cell membrane</keyword>
<dbReference type="Proteomes" id="UP000273001">
    <property type="component" value="Chromosome"/>
</dbReference>
<reference evidence="15 16" key="1">
    <citation type="submission" date="2018-09" db="EMBL/GenBank/DDBJ databases">
        <authorList>
            <person name="Li J."/>
        </authorList>
    </citation>
    <scope>NUCLEOTIDE SEQUENCE [LARGE SCALE GENOMIC DNA]</scope>
    <source>
        <strain evidence="15 16">2129</strain>
    </source>
</reference>
<keyword evidence="16" id="KW-1185">Reference proteome</keyword>